<feature type="region of interest" description="Disordered" evidence="1">
    <location>
        <begin position="1"/>
        <end position="43"/>
    </location>
</feature>
<evidence type="ECO:0000256" key="1">
    <source>
        <dbReference type="SAM" id="MobiDB-lite"/>
    </source>
</evidence>
<protein>
    <submittedName>
        <fullName evidence="3">Uncharacterized protein</fullName>
    </submittedName>
</protein>
<sequence length="70" mass="7976">MDKNTVLTGKKLAPRGRTSIKRKKKNTKTRTMKENDEGYDNYHNDAIYTTKDIADGVGRSAAMAHQRKHL</sequence>
<evidence type="ECO:0000313" key="2">
    <source>
        <dbReference type="Proteomes" id="UP000887565"/>
    </source>
</evidence>
<dbReference type="WBParaSite" id="nRc.2.0.1.t06062-RA">
    <property type="protein sequence ID" value="nRc.2.0.1.t06062-RA"/>
    <property type="gene ID" value="nRc.2.0.1.g06062"/>
</dbReference>
<organism evidence="2 3">
    <name type="scientific">Romanomermis culicivorax</name>
    <name type="common">Nematode worm</name>
    <dbReference type="NCBI Taxonomy" id="13658"/>
    <lineage>
        <taxon>Eukaryota</taxon>
        <taxon>Metazoa</taxon>
        <taxon>Ecdysozoa</taxon>
        <taxon>Nematoda</taxon>
        <taxon>Enoplea</taxon>
        <taxon>Dorylaimia</taxon>
        <taxon>Mermithida</taxon>
        <taxon>Mermithoidea</taxon>
        <taxon>Mermithidae</taxon>
        <taxon>Romanomermis</taxon>
    </lineage>
</organism>
<feature type="compositionally biased region" description="Basic residues" evidence="1">
    <location>
        <begin position="12"/>
        <end position="30"/>
    </location>
</feature>
<dbReference type="AlphaFoldDB" id="A0A915HWX0"/>
<dbReference type="Proteomes" id="UP000887565">
    <property type="component" value="Unplaced"/>
</dbReference>
<feature type="compositionally biased region" description="Basic and acidic residues" evidence="1">
    <location>
        <begin position="31"/>
        <end position="43"/>
    </location>
</feature>
<name>A0A915HWX0_ROMCU</name>
<keyword evidence="2" id="KW-1185">Reference proteome</keyword>
<reference evidence="3" key="1">
    <citation type="submission" date="2022-11" db="UniProtKB">
        <authorList>
            <consortium name="WormBaseParasite"/>
        </authorList>
    </citation>
    <scope>IDENTIFICATION</scope>
</reference>
<proteinExistence type="predicted"/>
<accession>A0A915HWX0</accession>
<evidence type="ECO:0000313" key="3">
    <source>
        <dbReference type="WBParaSite" id="nRc.2.0.1.t06062-RA"/>
    </source>
</evidence>